<dbReference type="PROSITE" id="PS00061">
    <property type="entry name" value="ADH_SHORT"/>
    <property type="match status" value="1"/>
</dbReference>
<dbReference type="InterPro" id="IPR050259">
    <property type="entry name" value="SDR"/>
</dbReference>
<evidence type="ECO:0000313" key="4">
    <source>
        <dbReference type="EMBL" id="MCP2167069.1"/>
    </source>
</evidence>
<evidence type="ECO:0000259" key="3">
    <source>
        <dbReference type="SMART" id="SM00822"/>
    </source>
</evidence>
<dbReference type="PRINTS" id="PR00080">
    <property type="entry name" value="SDRFAMILY"/>
</dbReference>
<dbReference type="Proteomes" id="UP001206128">
    <property type="component" value="Unassembled WGS sequence"/>
</dbReference>
<dbReference type="PRINTS" id="PR00081">
    <property type="entry name" value="GDHRDH"/>
</dbReference>
<protein>
    <submittedName>
        <fullName evidence="4">3-oxoacyl-[acyl-carrier-protein] reductase</fullName>
    </submittedName>
</protein>
<dbReference type="GO" id="GO:0032787">
    <property type="term" value="P:monocarboxylic acid metabolic process"/>
    <property type="evidence" value="ECO:0007669"/>
    <property type="project" value="UniProtKB-ARBA"/>
</dbReference>
<keyword evidence="2" id="KW-0560">Oxidoreductase</keyword>
<dbReference type="Pfam" id="PF13561">
    <property type="entry name" value="adh_short_C2"/>
    <property type="match status" value="1"/>
</dbReference>
<dbReference type="SMART" id="SM00822">
    <property type="entry name" value="PKS_KR"/>
    <property type="match status" value="1"/>
</dbReference>
<name>A0AAE3GGW5_9PSEU</name>
<accession>A0AAE3GGW5</accession>
<dbReference type="SUPFAM" id="SSF51735">
    <property type="entry name" value="NAD(P)-binding Rossmann-fold domains"/>
    <property type="match status" value="1"/>
</dbReference>
<sequence length="247" mass="25685">MTGQNGVALVSGGSRGIGRAVVRGLAAAGWDVAFCYRSDVAAAEKVAAEVRELGRRVLAEQADVTDGAGVAAWVRRTEHELGPVSVAVTAAGITRDGPLVRMRAEDWHDVVDTNLTGAYHVCRPVAFGMMKRRAGSIITISSVAGVRGHAMQTNYSAAKAGLVGFSLALAKETGRHGVRVNVVAPGFIETDMVAALGERAAEDALAVIPLNRFGRPEEVADLVTYLASDRAGYVTGAVFAIDGGISL</sequence>
<comment type="caution">
    <text evidence="4">The sequence shown here is derived from an EMBL/GenBank/DDBJ whole genome shotgun (WGS) entry which is preliminary data.</text>
</comment>
<evidence type="ECO:0000256" key="1">
    <source>
        <dbReference type="ARBA" id="ARBA00006484"/>
    </source>
</evidence>
<comment type="similarity">
    <text evidence="1">Belongs to the short-chain dehydrogenases/reductases (SDR) family.</text>
</comment>
<dbReference type="InterPro" id="IPR002347">
    <property type="entry name" value="SDR_fam"/>
</dbReference>
<dbReference type="RefSeq" id="WP_253773584.1">
    <property type="nucleotide sequence ID" value="NZ_JAMTCK010000009.1"/>
</dbReference>
<dbReference type="InterPro" id="IPR020904">
    <property type="entry name" value="Sc_DH/Rdtase_CS"/>
</dbReference>
<evidence type="ECO:0000313" key="5">
    <source>
        <dbReference type="Proteomes" id="UP001206128"/>
    </source>
</evidence>
<dbReference type="FunFam" id="3.40.50.720:FF:000173">
    <property type="entry name" value="3-oxoacyl-[acyl-carrier protein] reductase"/>
    <property type="match status" value="1"/>
</dbReference>
<dbReference type="GO" id="GO:0016491">
    <property type="term" value="F:oxidoreductase activity"/>
    <property type="evidence" value="ECO:0007669"/>
    <property type="project" value="UniProtKB-KW"/>
</dbReference>
<dbReference type="AlphaFoldDB" id="A0AAE3GGW5"/>
<proteinExistence type="inferred from homology"/>
<dbReference type="Gene3D" id="3.40.50.720">
    <property type="entry name" value="NAD(P)-binding Rossmann-like Domain"/>
    <property type="match status" value="1"/>
</dbReference>
<feature type="domain" description="Ketoreductase" evidence="3">
    <location>
        <begin position="6"/>
        <end position="191"/>
    </location>
</feature>
<organism evidence="4 5">
    <name type="scientific">Goodfellowiella coeruleoviolacea</name>
    <dbReference type="NCBI Taxonomy" id="334858"/>
    <lineage>
        <taxon>Bacteria</taxon>
        <taxon>Bacillati</taxon>
        <taxon>Actinomycetota</taxon>
        <taxon>Actinomycetes</taxon>
        <taxon>Pseudonocardiales</taxon>
        <taxon>Pseudonocardiaceae</taxon>
        <taxon>Goodfellowiella</taxon>
    </lineage>
</organism>
<dbReference type="EMBL" id="JAMTCK010000009">
    <property type="protein sequence ID" value="MCP2167069.1"/>
    <property type="molecule type" value="Genomic_DNA"/>
</dbReference>
<dbReference type="PANTHER" id="PTHR42879:SF2">
    <property type="entry name" value="3-OXOACYL-[ACYL-CARRIER-PROTEIN] REDUCTASE FABG"/>
    <property type="match status" value="1"/>
</dbReference>
<dbReference type="PANTHER" id="PTHR42879">
    <property type="entry name" value="3-OXOACYL-(ACYL-CARRIER-PROTEIN) REDUCTASE"/>
    <property type="match status" value="1"/>
</dbReference>
<keyword evidence="5" id="KW-1185">Reference proteome</keyword>
<dbReference type="InterPro" id="IPR036291">
    <property type="entry name" value="NAD(P)-bd_dom_sf"/>
</dbReference>
<dbReference type="InterPro" id="IPR057326">
    <property type="entry name" value="KR_dom"/>
</dbReference>
<dbReference type="NCBIfam" id="NF009466">
    <property type="entry name" value="PRK12826.1-2"/>
    <property type="match status" value="1"/>
</dbReference>
<gene>
    <name evidence="4" type="ORF">LX83_003942</name>
</gene>
<reference evidence="4" key="1">
    <citation type="submission" date="2022-06" db="EMBL/GenBank/DDBJ databases">
        <title>Genomic Encyclopedia of Archaeal and Bacterial Type Strains, Phase II (KMG-II): from individual species to whole genera.</title>
        <authorList>
            <person name="Goeker M."/>
        </authorList>
    </citation>
    <scope>NUCLEOTIDE SEQUENCE</scope>
    <source>
        <strain evidence="4">DSM 43935</strain>
    </source>
</reference>
<evidence type="ECO:0000256" key="2">
    <source>
        <dbReference type="ARBA" id="ARBA00023002"/>
    </source>
</evidence>